<dbReference type="InterPro" id="IPR056336">
    <property type="entry name" value="YVC1_C"/>
</dbReference>
<feature type="compositionally biased region" description="Basic and acidic residues" evidence="1">
    <location>
        <begin position="1"/>
        <end position="20"/>
    </location>
</feature>
<keyword evidence="2" id="KW-1133">Transmembrane helix</keyword>
<evidence type="ECO:0000259" key="4">
    <source>
        <dbReference type="Pfam" id="PF23317"/>
    </source>
</evidence>
<sequence>MGREDARALVRDTERDHDSHDDDSDGDLDLDCSPEAALYKPTDNISLGLRGRRSPLPGAQAAENPEEAVMPVYVTIHRIRRLVIAAVDEPYTLDQLRAPRMNAQLIRPLVDRLYNPDDLSTVYCLLSNRVQFLRSQEETLQLTVNVARAIVCELVATRILRRFHEDNPGRPGLLLLANILVSGFDAFDAAPEALRRQSRAQKWHERGGHERKLIALELAILSESKILIGSIGCQRVVDAVHRGLVVYTPLSLVDIIPDHYKHHPVSLYEPRRAAILNHRRLIVPQLRNLIELVHFTILLALYILTMTYCNKSERGTRTIGIYEIAFDIYTAGWVLEQFAAIIEHGWEVHAQNLWSFLDITFILIYGVYGVVRVVELLIGVDVNYALPILCTAAPILLTRIAFNLMPDNIVFIALHAMMRDFTRLTFIAIWCFTGFLLGLLWLMRTAFSSDAAWDNTGPSWATIGKWLLWIWFGLDGTGIERTAEFHTVLGPALAVTFAFLGNTLFLTILVAILTNTFSKIMNNAAAEVQFRRAVLTFQAVKSDSIFAYPPPFNMVALVFMLPLRLFLGPGAFHTINVGVIRAVNAPVLLLIALYERRRVWSRGMPTVHKRGWTHFGLSPYGDIQLVFAEPPPEVLDQLEKLDHLDTTIHHDISTRKSRDLDADSTASFVRRRKQSDGSEPDRPVY</sequence>
<feature type="transmembrane region" description="Helical" evidence="2">
    <location>
        <begin position="289"/>
        <end position="309"/>
    </location>
</feature>
<accession>A0AA39XY09</accession>
<feature type="transmembrane region" description="Helical" evidence="2">
    <location>
        <begin position="545"/>
        <end position="567"/>
    </location>
</feature>
<feature type="transmembrane region" description="Helical" evidence="2">
    <location>
        <begin position="573"/>
        <end position="594"/>
    </location>
</feature>
<feature type="domain" description="YVC1 N-terminal linker helical" evidence="3">
    <location>
        <begin position="75"/>
        <end position="262"/>
    </location>
</feature>
<evidence type="ECO:0000256" key="2">
    <source>
        <dbReference type="SAM" id="Phobius"/>
    </source>
</evidence>
<gene>
    <name evidence="5" type="ORF">B0T16DRAFT_421152</name>
</gene>
<feature type="transmembrane region" description="Helical" evidence="2">
    <location>
        <begin position="492"/>
        <end position="513"/>
    </location>
</feature>
<dbReference type="AlphaFoldDB" id="A0AA39XY09"/>
<evidence type="ECO:0000313" key="6">
    <source>
        <dbReference type="Proteomes" id="UP001174936"/>
    </source>
</evidence>
<dbReference type="PANTHER" id="PTHR35859:SF1">
    <property type="entry name" value="NONSELECTIVE CATION CHANNEL PROTEIN"/>
    <property type="match status" value="1"/>
</dbReference>
<name>A0AA39XY09_9PEZI</name>
<evidence type="ECO:0000313" key="5">
    <source>
        <dbReference type="EMBL" id="KAK0642189.1"/>
    </source>
</evidence>
<dbReference type="PANTHER" id="PTHR35859">
    <property type="entry name" value="NONSELECTIVE CATION CHANNEL PROTEIN"/>
    <property type="match status" value="1"/>
</dbReference>
<dbReference type="Proteomes" id="UP001174936">
    <property type="component" value="Unassembled WGS sequence"/>
</dbReference>
<feature type="region of interest" description="Disordered" evidence="1">
    <location>
        <begin position="660"/>
        <end position="685"/>
    </location>
</feature>
<feature type="transmembrane region" description="Helical" evidence="2">
    <location>
        <begin position="356"/>
        <end position="378"/>
    </location>
</feature>
<dbReference type="Pfam" id="PF23317">
    <property type="entry name" value="YVC1_C"/>
    <property type="match status" value="1"/>
</dbReference>
<proteinExistence type="predicted"/>
<reference evidence="5" key="1">
    <citation type="submission" date="2023-06" db="EMBL/GenBank/DDBJ databases">
        <title>Genome-scale phylogeny and comparative genomics of the fungal order Sordariales.</title>
        <authorList>
            <consortium name="Lawrence Berkeley National Laboratory"/>
            <person name="Hensen N."/>
            <person name="Bonometti L."/>
            <person name="Westerberg I."/>
            <person name="Brannstrom I.O."/>
            <person name="Guillou S."/>
            <person name="Cros-Aarteil S."/>
            <person name="Calhoun S."/>
            <person name="Haridas S."/>
            <person name="Kuo A."/>
            <person name="Mondo S."/>
            <person name="Pangilinan J."/>
            <person name="Riley R."/>
            <person name="Labutti K."/>
            <person name="Andreopoulos B."/>
            <person name="Lipzen A."/>
            <person name="Chen C."/>
            <person name="Yanf M."/>
            <person name="Daum C."/>
            <person name="Ng V."/>
            <person name="Clum A."/>
            <person name="Steindorff A."/>
            <person name="Ohm R."/>
            <person name="Martin F."/>
            <person name="Silar P."/>
            <person name="Natvig D."/>
            <person name="Lalanne C."/>
            <person name="Gautier V."/>
            <person name="Ament-Velasquez S.L."/>
            <person name="Kruys A."/>
            <person name="Hutchinson M.I."/>
            <person name="Powell A.J."/>
            <person name="Barry K."/>
            <person name="Miller A.N."/>
            <person name="Grigoriev I.V."/>
            <person name="Debuchy R."/>
            <person name="Gladieux P."/>
            <person name="Thoren M.H."/>
            <person name="Johannesson H."/>
        </authorList>
    </citation>
    <scope>NUCLEOTIDE SEQUENCE</scope>
    <source>
        <strain evidence="5">SMH2532-1</strain>
    </source>
</reference>
<comment type="caution">
    <text evidence="5">The sequence shown here is derived from an EMBL/GenBank/DDBJ whole genome shotgun (WGS) entry which is preliminary data.</text>
</comment>
<feature type="compositionally biased region" description="Basic and acidic residues" evidence="1">
    <location>
        <begin position="674"/>
        <end position="685"/>
    </location>
</feature>
<evidence type="ECO:0000259" key="3">
    <source>
        <dbReference type="Pfam" id="PF23190"/>
    </source>
</evidence>
<keyword evidence="6" id="KW-1185">Reference proteome</keyword>
<feature type="region of interest" description="Disordered" evidence="1">
    <location>
        <begin position="1"/>
        <end position="33"/>
    </location>
</feature>
<protein>
    <recommendedName>
        <fullName evidence="7">Calcium channel YVC1</fullName>
    </recommendedName>
</protein>
<dbReference type="InterPro" id="IPR056337">
    <property type="entry name" value="LHD_YVC1"/>
</dbReference>
<dbReference type="EMBL" id="JAULSV010000006">
    <property type="protein sequence ID" value="KAK0642189.1"/>
    <property type="molecule type" value="Genomic_DNA"/>
</dbReference>
<evidence type="ECO:0008006" key="7">
    <source>
        <dbReference type="Google" id="ProtNLM"/>
    </source>
</evidence>
<feature type="domain" description="Calcium channel YVC1-like C-terminal transmembrane" evidence="4">
    <location>
        <begin position="295"/>
        <end position="598"/>
    </location>
</feature>
<feature type="transmembrane region" description="Helical" evidence="2">
    <location>
        <begin position="384"/>
        <end position="402"/>
    </location>
</feature>
<organism evidence="5 6">
    <name type="scientific">Cercophora newfieldiana</name>
    <dbReference type="NCBI Taxonomy" id="92897"/>
    <lineage>
        <taxon>Eukaryota</taxon>
        <taxon>Fungi</taxon>
        <taxon>Dikarya</taxon>
        <taxon>Ascomycota</taxon>
        <taxon>Pezizomycotina</taxon>
        <taxon>Sordariomycetes</taxon>
        <taxon>Sordariomycetidae</taxon>
        <taxon>Sordariales</taxon>
        <taxon>Lasiosphaeriaceae</taxon>
        <taxon>Cercophora</taxon>
    </lineage>
</organism>
<feature type="transmembrane region" description="Helical" evidence="2">
    <location>
        <begin position="423"/>
        <end position="443"/>
    </location>
</feature>
<keyword evidence="2" id="KW-0812">Transmembrane</keyword>
<keyword evidence="2" id="KW-0472">Membrane</keyword>
<evidence type="ECO:0000256" key="1">
    <source>
        <dbReference type="SAM" id="MobiDB-lite"/>
    </source>
</evidence>
<dbReference type="Pfam" id="PF23190">
    <property type="entry name" value="LHD_TRPY1"/>
    <property type="match status" value="1"/>
</dbReference>
<feature type="compositionally biased region" description="Acidic residues" evidence="1">
    <location>
        <begin position="21"/>
        <end position="32"/>
    </location>
</feature>
<dbReference type="InterPro" id="IPR052971">
    <property type="entry name" value="TRP_calcium_channel"/>
</dbReference>